<sequence length="202" mass="21882">MARPKQTLLSRDGILRAALRLVDEHGPDALSTNRIAAELGVRGPSLYNHVSGRDEIIEGLRELLTADMDLGAAELRPWTLACDRVARSYRASFAAHPHVVPLLTAQPVRSPAVLAAYEKVFAALGEAGWPEEDLVPVVRAIEYLVIGSIHDQATGPSEDAERAFDVGLSALIHGLEQRLAGYPVSSRSSGRPASRPRPRRNT</sequence>
<dbReference type="InterPro" id="IPR004111">
    <property type="entry name" value="Repressor_TetR_C"/>
</dbReference>
<keyword evidence="9" id="KW-1185">Reference proteome</keyword>
<dbReference type="InterPro" id="IPR036271">
    <property type="entry name" value="Tet_transcr_reg_TetR-rel_C_sf"/>
</dbReference>
<keyword evidence="4" id="KW-0804">Transcription</keyword>
<evidence type="ECO:0000256" key="6">
    <source>
        <dbReference type="SAM" id="MobiDB-lite"/>
    </source>
</evidence>
<feature type="region of interest" description="Disordered" evidence="6">
    <location>
        <begin position="182"/>
        <end position="202"/>
    </location>
</feature>
<proteinExistence type="predicted"/>
<dbReference type="Pfam" id="PF02909">
    <property type="entry name" value="TetR_C_1"/>
    <property type="match status" value="1"/>
</dbReference>
<organism evidence="8 9">
    <name type="scientific">Amycolatopsis samaneae</name>
    <dbReference type="NCBI Taxonomy" id="664691"/>
    <lineage>
        <taxon>Bacteria</taxon>
        <taxon>Bacillati</taxon>
        <taxon>Actinomycetota</taxon>
        <taxon>Actinomycetes</taxon>
        <taxon>Pseudonocardiales</taxon>
        <taxon>Pseudonocardiaceae</taxon>
        <taxon>Amycolatopsis</taxon>
    </lineage>
</organism>
<dbReference type="SUPFAM" id="SSF46689">
    <property type="entry name" value="Homeodomain-like"/>
    <property type="match status" value="1"/>
</dbReference>
<comment type="caution">
    <text evidence="8">The sequence shown here is derived from an EMBL/GenBank/DDBJ whole genome shotgun (WGS) entry which is preliminary data.</text>
</comment>
<dbReference type="InterPro" id="IPR009057">
    <property type="entry name" value="Homeodomain-like_sf"/>
</dbReference>
<dbReference type="InterPro" id="IPR003012">
    <property type="entry name" value="Tet_transcr_reg_TetR"/>
</dbReference>
<dbReference type="RefSeq" id="WP_345403047.1">
    <property type="nucleotide sequence ID" value="NZ_BAABHG010000014.1"/>
</dbReference>
<dbReference type="PRINTS" id="PR00455">
    <property type="entry name" value="HTHTETR"/>
</dbReference>
<evidence type="ECO:0000256" key="4">
    <source>
        <dbReference type="ARBA" id="ARBA00023163"/>
    </source>
</evidence>
<evidence type="ECO:0000313" key="8">
    <source>
        <dbReference type="EMBL" id="MFD2459816.1"/>
    </source>
</evidence>
<dbReference type="Gene3D" id="1.10.357.10">
    <property type="entry name" value="Tetracycline Repressor, domain 2"/>
    <property type="match status" value="1"/>
</dbReference>
<feature type="DNA-binding region" description="H-T-H motif" evidence="5">
    <location>
        <begin position="31"/>
        <end position="50"/>
    </location>
</feature>
<feature type="domain" description="HTH tetR-type" evidence="7">
    <location>
        <begin position="8"/>
        <end position="68"/>
    </location>
</feature>
<protein>
    <submittedName>
        <fullName evidence="8">TetR/AcrR family transcriptional regulator</fullName>
    </submittedName>
</protein>
<dbReference type="InterPro" id="IPR001647">
    <property type="entry name" value="HTH_TetR"/>
</dbReference>
<dbReference type="Proteomes" id="UP001597419">
    <property type="component" value="Unassembled WGS sequence"/>
</dbReference>
<dbReference type="Pfam" id="PF00440">
    <property type="entry name" value="TetR_N"/>
    <property type="match status" value="1"/>
</dbReference>
<feature type="compositionally biased region" description="Low complexity" evidence="6">
    <location>
        <begin position="183"/>
        <end position="193"/>
    </location>
</feature>
<dbReference type="EMBL" id="JBHUKU010000007">
    <property type="protein sequence ID" value="MFD2459816.1"/>
    <property type="molecule type" value="Genomic_DNA"/>
</dbReference>
<dbReference type="PRINTS" id="PR00400">
    <property type="entry name" value="TETREPRESSOR"/>
</dbReference>
<name>A0ABW5GE51_9PSEU</name>
<dbReference type="PANTHER" id="PTHR30055:SF151">
    <property type="entry name" value="TRANSCRIPTIONAL REGULATORY PROTEIN"/>
    <property type="match status" value="1"/>
</dbReference>
<reference evidence="9" key="1">
    <citation type="journal article" date="2019" name="Int. J. Syst. Evol. Microbiol.">
        <title>The Global Catalogue of Microorganisms (GCM) 10K type strain sequencing project: providing services to taxonomists for standard genome sequencing and annotation.</title>
        <authorList>
            <consortium name="The Broad Institute Genomics Platform"/>
            <consortium name="The Broad Institute Genome Sequencing Center for Infectious Disease"/>
            <person name="Wu L."/>
            <person name="Ma J."/>
        </authorList>
    </citation>
    <scope>NUCLEOTIDE SEQUENCE [LARGE SCALE GENOMIC DNA]</scope>
    <source>
        <strain evidence="9">CGMCC 4.7643</strain>
    </source>
</reference>
<dbReference type="PROSITE" id="PS50977">
    <property type="entry name" value="HTH_TETR_2"/>
    <property type="match status" value="1"/>
</dbReference>
<evidence type="ECO:0000256" key="3">
    <source>
        <dbReference type="ARBA" id="ARBA00023125"/>
    </source>
</evidence>
<evidence type="ECO:0000256" key="2">
    <source>
        <dbReference type="ARBA" id="ARBA00023015"/>
    </source>
</evidence>
<evidence type="ECO:0000256" key="5">
    <source>
        <dbReference type="PROSITE-ProRule" id="PRU00335"/>
    </source>
</evidence>
<keyword evidence="2" id="KW-0805">Transcription regulation</keyword>
<accession>A0ABW5GE51</accession>
<keyword evidence="3 5" id="KW-0238">DNA-binding</keyword>
<evidence type="ECO:0000256" key="1">
    <source>
        <dbReference type="ARBA" id="ARBA00022491"/>
    </source>
</evidence>
<dbReference type="InterPro" id="IPR050109">
    <property type="entry name" value="HTH-type_TetR-like_transc_reg"/>
</dbReference>
<evidence type="ECO:0000313" key="9">
    <source>
        <dbReference type="Proteomes" id="UP001597419"/>
    </source>
</evidence>
<dbReference type="SUPFAM" id="SSF48498">
    <property type="entry name" value="Tetracyclin repressor-like, C-terminal domain"/>
    <property type="match status" value="1"/>
</dbReference>
<dbReference type="PANTHER" id="PTHR30055">
    <property type="entry name" value="HTH-TYPE TRANSCRIPTIONAL REGULATOR RUTR"/>
    <property type="match status" value="1"/>
</dbReference>
<keyword evidence="1" id="KW-0678">Repressor</keyword>
<gene>
    <name evidence="8" type="ORF">ACFSYJ_14470</name>
</gene>
<evidence type="ECO:0000259" key="7">
    <source>
        <dbReference type="PROSITE" id="PS50977"/>
    </source>
</evidence>